<dbReference type="EMBL" id="BFAA01065772">
    <property type="protein sequence ID" value="GCB84331.1"/>
    <property type="molecule type" value="Genomic_DNA"/>
</dbReference>
<organism evidence="2 3">
    <name type="scientific">Scyliorhinus torazame</name>
    <name type="common">Cloudy catshark</name>
    <name type="synonym">Catulus torazame</name>
    <dbReference type="NCBI Taxonomy" id="75743"/>
    <lineage>
        <taxon>Eukaryota</taxon>
        <taxon>Metazoa</taxon>
        <taxon>Chordata</taxon>
        <taxon>Craniata</taxon>
        <taxon>Vertebrata</taxon>
        <taxon>Chondrichthyes</taxon>
        <taxon>Elasmobranchii</taxon>
        <taxon>Galeomorphii</taxon>
        <taxon>Galeoidea</taxon>
        <taxon>Carcharhiniformes</taxon>
        <taxon>Scyliorhinidae</taxon>
        <taxon>Scyliorhinus</taxon>
    </lineage>
</organism>
<accession>A0A401QG21</accession>
<comment type="caution">
    <text evidence="2">The sequence shown here is derived from an EMBL/GenBank/DDBJ whole genome shotgun (WGS) entry which is preliminary data.</text>
</comment>
<evidence type="ECO:0000313" key="2">
    <source>
        <dbReference type="EMBL" id="GCB84331.1"/>
    </source>
</evidence>
<protein>
    <submittedName>
        <fullName evidence="2">Uncharacterized protein</fullName>
    </submittedName>
</protein>
<evidence type="ECO:0000313" key="3">
    <source>
        <dbReference type="Proteomes" id="UP000288216"/>
    </source>
</evidence>
<feature type="region of interest" description="Disordered" evidence="1">
    <location>
        <begin position="47"/>
        <end position="71"/>
    </location>
</feature>
<evidence type="ECO:0000256" key="1">
    <source>
        <dbReference type="SAM" id="MobiDB-lite"/>
    </source>
</evidence>
<reference evidence="2 3" key="1">
    <citation type="journal article" date="2018" name="Nat. Ecol. Evol.">
        <title>Shark genomes provide insights into elasmobranch evolution and the origin of vertebrates.</title>
        <authorList>
            <person name="Hara Y"/>
            <person name="Yamaguchi K"/>
            <person name="Onimaru K"/>
            <person name="Kadota M"/>
            <person name="Koyanagi M"/>
            <person name="Keeley SD"/>
            <person name="Tatsumi K"/>
            <person name="Tanaka K"/>
            <person name="Motone F"/>
            <person name="Kageyama Y"/>
            <person name="Nozu R"/>
            <person name="Adachi N"/>
            <person name="Nishimura O"/>
            <person name="Nakagawa R"/>
            <person name="Tanegashima C"/>
            <person name="Kiyatake I"/>
            <person name="Matsumoto R"/>
            <person name="Murakumo K"/>
            <person name="Nishida K"/>
            <person name="Terakita A"/>
            <person name="Kuratani S"/>
            <person name="Sato K"/>
            <person name="Hyodo S Kuraku.S."/>
        </authorList>
    </citation>
    <scope>NUCLEOTIDE SEQUENCE [LARGE SCALE GENOMIC DNA]</scope>
</reference>
<feature type="region of interest" description="Disordered" evidence="1">
    <location>
        <begin position="1"/>
        <end position="29"/>
    </location>
</feature>
<dbReference type="Proteomes" id="UP000288216">
    <property type="component" value="Unassembled WGS sequence"/>
</dbReference>
<name>A0A401QG21_SCYTO</name>
<sequence>MTARWEQDEHTTQLQQGENGENVRHNYSKVGTGRTYVTITAKWERGERTSQLQQSGKGENVRHNYSKVRMG</sequence>
<gene>
    <name evidence="2" type="ORF">scyTo_0024988</name>
</gene>
<dbReference type="AlphaFoldDB" id="A0A401QG21"/>
<keyword evidence="3" id="KW-1185">Reference proteome</keyword>
<feature type="compositionally biased region" description="Basic and acidic residues" evidence="1">
    <location>
        <begin position="1"/>
        <end position="11"/>
    </location>
</feature>
<proteinExistence type="predicted"/>